<feature type="region of interest" description="Disordered" evidence="1">
    <location>
        <begin position="207"/>
        <end position="227"/>
    </location>
</feature>
<accession>A0A1J4JKI4</accession>
<feature type="region of interest" description="Disordered" evidence="1">
    <location>
        <begin position="1061"/>
        <end position="1094"/>
    </location>
</feature>
<sequence length="2369" mass="264327">MSELENQRTQFRQIFSTIEYILSFDPQLMFSDTYERIAQQLASVSDLISKINEDPKSYFVVYNIVIAMIPIIERIVFAGYSDQILEFALSINQAIASNLMFCTSRFVPFRLQLFLTVCGVFANTNDSREKDTDQFIQTFKSEMMNMKELEESNVNGLSETIVACNNQSFVLSDLYSLVFSSIDLIRVHFAVSDEIVIDKVGSSLKQKRNTRARPTKDEPASHQQITQPSLQSVHMIINSFNSPLSKNDYLNKYSSVIQSWTVPECEISIHLLHRLIYCFMRSGTLDGLDTLNAALPEDKIIQIALALSNENWLEASDLISQLSKEEISVDYQFYVVYALKIWNRFSSGKISEPLALKGVLHIFVNSPSPCPVQTSLAALHYAWHLNSLERYEESFQAAEAALTTLETYCDYFSIRKTQKPISPSASFPNKPLDQSYLLFEKWLECLHVDLFSIYFKSVLDFGLVNDTKKAKIDYERFIEETKKNQITETGIYGSLDAAQRKKYQTLLNKQFSPPKRTIETEKHLLEQFKNNYAAKAIIYIQIAFYSKKNAAKILEKARESLNEMKKLELPTLNSPLIFSNRTQISLLCPNQLNEAKTIALYGKETVGLTGITTANTALKGTGEKHDKTEPFLVSGLKPNTLYSFAFGAYDSNDELIDNLSTPFSIPTCHPLSIDLIWAYLASAAYSLNDYESFDVALTHLMKQFTEVEVVTEEHSFYQNNNPFHRFNLKSSTVNLPAPILRAFSSALLMAGRLFVSKPLHATSFQNIALTLSQILNNQKLTLSICQEILATIQPLLMNTFHAKWVLHPLLVIVNALRTNKKTVSKELHQEVLARASYAIDSLFNWYYQEKQLAQFILGAVQSLPANQFRTFFLLFAAKNQILESSTGDSTLILSAADSFRSSPDKAYEDIFNKFKADPLFYQAAVYVISAAHNAGLCSQGANWASQCLEYIKSQLHEVEEKVPTKRGNARNQKAAAKPKKGATPAKGNNKNQQADPNKAPEENEAEQHAATKIQSVWHKYKNRTKNIAKYNDANKYRAAICYLLALCLVENDPSTQSIATAVTSVQPTDRNAGNTSRKHSKPGKSKASTNKKVEEETVNPDQFMIVLNAFRHAIVFADRTQQKSIIENSLRVIGVLLSGLSPSNPSLASISPMMTSYVDVVIESAQIKDSWSIKALKYCFMILMYDGKAEIVAHLLDKAAKLSPKIAELQWIIGDREPGPNLVNAIEILNRRDSAENSYFQADLYLQKAQPDVSSLFPEDPVNVGIDTLMKNVATTAMSLQHKQKLSMSISLLTKLAFVLFERNETDLAISKLCEALEGHFRIVKAHEKVHQILDKETKEGFYQKHSWAGCISIAIISTYIAMHSKKNTAMMLTRLAAFSLSAIFSSNPNNPKKAIDFIEFEPSEIINGVDVFTALDPNQPNLEPAPAEHITLALNHLISSLLSYEMYFEMFKPLSFARHFFRFIIRNKRYLARARIMTTIASCEFGLIRNAVNVFNDIITHFGDSRTTSETVLYSLSAKRVSINSAEPPFAQGNYDALRSIISSFAQVTHEYGNILGFQYAISVSRLCMSCADVVDLLGVPPDGSNDTAKDDSMSSRNNKRKKSHNHSKSKSNNNNQNPDQDNNGTPGSSQSSEFYTSILRSAENLLSDCITKESRSSQRSIKAELLINRALVYMKQWRWDLAIKTAEEVIKSLSDASKDLTQLGESQPLLLINGIISTAKSIIYQAAYNINDFATADEFASVYYKSLIMIRKADYEGAVKLLSQVALLKPITAFHREYVCSVAQLVTLLCIDPRLNNNPKISPLDIINNLNSTTLKFYIEELGIHDDKTCYIRNTFLLIRLAHLEALTNAIYSGPKDTLTLLNNALDLMRTSCSYISHGLRFLLNASIERVQMQKFLRENTLAITTWNQEQVSPLKQNYSLDLVDQLVELLNSMILNSPDCAINPASKECINDLVLLAGLSSNEEKRVCLSKSAIVLSSSVHTAQRLIQSMIAQAATTAPLYCPSLLMNDNKDQTMRGLADAYYSHACSLDLPLFDTELLEHRTYLFYKCFEDKLTSFKLNSPKESASTVATSASNTLTSSSAFFSGSTIEPGSVLGIWYPVDSSIMKNCNNSNIPIASGNASLAATATRASSSFTMSTRTSISNSPSPKKKGAIGIRGSLYFFLGIVIAESPENSKKKSGVNMTASGSLDASSDIPIIIAAQGTELSTSCSELMEIGLNLDEAAHLDSAEIDGESPQVPKDAGGDPKKKRGPSKGSKSDSCNIPYLRNQADILRKTAEVQWGTALHKVETILNKSNRIIGAITEMKNRWPTEVKISGIDIASAYSLSHFLNIHFGINEKCNSLSEWLQSFVSQSSPPPAIPEQTEK</sequence>
<dbReference type="InterPro" id="IPR011990">
    <property type="entry name" value="TPR-like_helical_dom_sf"/>
</dbReference>
<feature type="compositionally biased region" description="Low complexity" evidence="1">
    <location>
        <begin position="1612"/>
        <end position="1625"/>
    </location>
</feature>
<reference evidence="2" key="1">
    <citation type="submission" date="2016-10" db="EMBL/GenBank/DDBJ databases">
        <authorList>
            <person name="Benchimol M."/>
            <person name="Almeida L.G."/>
            <person name="Vasconcelos A.T."/>
            <person name="Perreira-Neves A."/>
            <person name="Rosa I.A."/>
            <person name="Tasca T."/>
            <person name="Bogo M.R."/>
            <person name="de Souza W."/>
        </authorList>
    </citation>
    <scope>NUCLEOTIDE SEQUENCE [LARGE SCALE GENOMIC DNA]</scope>
    <source>
        <strain evidence="2">K</strain>
    </source>
</reference>
<feature type="compositionally biased region" description="Polar residues" evidence="1">
    <location>
        <begin position="1061"/>
        <end position="1075"/>
    </location>
</feature>
<dbReference type="PANTHER" id="PTHR33487:SF1">
    <property type="entry name" value="CILIA- AND FLAGELLA-ASSOCIATED PROTEIN 54"/>
    <property type="match status" value="1"/>
</dbReference>
<comment type="caution">
    <text evidence="2">The sequence shown here is derived from an EMBL/GenBank/DDBJ whole genome shotgun (WGS) entry which is preliminary data.</text>
</comment>
<dbReference type="RefSeq" id="XP_068351222.1">
    <property type="nucleotide sequence ID" value="XM_068510322.1"/>
</dbReference>
<dbReference type="VEuPathDB" id="TrichDB:TRFO_35548"/>
<organism evidence="2 3">
    <name type="scientific">Tritrichomonas foetus</name>
    <dbReference type="NCBI Taxonomy" id="1144522"/>
    <lineage>
        <taxon>Eukaryota</taxon>
        <taxon>Metamonada</taxon>
        <taxon>Parabasalia</taxon>
        <taxon>Tritrichomonadida</taxon>
        <taxon>Tritrichomonadidae</taxon>
        <taxon>Tritrichomonas</taxon>
    </lineage>
</organism>
<feature type="region of interest" description="Disordered" evidence="1">
    <location>
        <begin position="2232"/>
        <end position="2263"/>
    </location>
</feature>
<evidence type="ECO:0000313" key="3">
    <source>
        <dbReference type="Proteomes" id="UP000179807"/>
    </source>
</evidence>
<dbReference type="Gene3D" id="1.25.40.10">
    <property type="entry name" value="Tetratricopeptide repeat domain"/>
    <property type="match status" value="1"/>
</dbReference>
<feature type="compositionally biased region" description="Basic and acidic residues" evidence="1">
    <location>
        <begin position="998"/>
        <end position="1009"/>
    </location>
</feature>
<proteinExistence type="predicted"/>
<feature type="region of interest" description="Disordered" evidence="1">
    <location>
        <begin position="1583"/>
        <end position="1634"/>
    </location>
</feature>
<keyword evidence="3" id="KW-1185">Reference proteome</keyword>
<name>A0A1J4JKI4_9EUKA</name>
<dbReference type="Proteomes" id="UP000179807">
    <property type="component" value="Unassembled WGS sequence"/>
</dbReference>
<dbReference type="EMBL" id="MLAK01001075">
    <property type="protein sequence ID" value="OHS98085.1"/>
    <property type="molecule type" value="Genomic_DNA"/>
</dbReference>
<gene>
    <name evidence="2" type="ORF">TRFO_35548</name>
</gene>
<feature type="compositionally biased region" description="Basic residues" evidence="1">
    <location>
        <begin position="1599"/>
        <end position="1611"/>
    </location>
</feature>
<dbReference type="GO" id="GO:0060271">
    <property type="term" value="P:cilium assembly"/>
    <property type="evidence" value="ECO:0007669"/>
    <property type="project" value="TreeGrafter"/>
</dbReference>
<protein>
    <submittedName>
        <fullName evidence="2">Uncharacterized protein</fullName>
    </submittedName>
</protein>
<dbReference type="PANTHER" id="PTHR33487">
    <property type="entry name" value="CILIA- AND FLAGELLA-ASSOCIATED PROTEIN 54"/>
    <property type="match status" value="1"/>
</dbReference>
<dbReference type="OrthoDB" id="10484647at2759"/>
<evidence type="ECO:0000256" key="1">
    <source>
        <dbReference type="SAM" id="MobiDB-lite"/>
    </source>
</evidence>
<feature type="region of interest" description="Disordered" evidence="1">
    <location>
        <begin position="961"/>
        <end position="1009"/>
    </location>
</feature>
<evidence type="ECO:0000313" key="2">
    <source>
        <dbReference type="EMBL" id="OHS98085.1"/>
    </source>
</evidence>
<dbReference type="SUPFAM" id="SSF48452">
    <property type="entry name" value="TPR-like"/>
    <property type="match status" value="1"/>
</dbReference>
<dbReference type="GeneID" id="94845026"/>